<evidence type="ECO:0000313" key="1">
    <source>
        <dbReference type="EMBL" id="AIO02775.1"/>
    </source>
</evidence>
<reference evidence="1 2" key="1">
    <citation type="journal article" date="2015" name="Sci. Rep.">
        <title>The genome of Leishmania panamensis: insights into genomics of the L. (Viannia) subgenus.</title>
        <authorList>
            <person name="Llanes A."/>
            <person name="Restrepo C.M."/>
            <person name="Vecchio G.D."/>
            <person name="Anguizola F.J."/>
            <person name="Lleonart R."/>
        </authorList>
    </citation>
    <scope>NUCLEOTIDE SEQUENCE [LARGE SCALE GENOMIC DNA]</scope>
    <source>
        <strain evidence="1 2">MHOM/PA/94/PSC-1</strain>
    </source>
</reference>
<proteinExistence type="predicted"/>
<dbReference type="RefSeq" id="XP_010703575.1">
    <property type="nucleotide sequence ID" value="XM_010705273.1"/>
</dbReference>
<dbReference type="Proteomes" id="UP000063063">
    <property type="component" value="Chromosome 35"/>
</dbReference>
<keyword evidence="2" id="KW-1185">Reference proteome</keyword>
<evidence type="ECO:0000313" key="2">
    <source>
        <dbReference type="Proteomes" id="UP000063063"/>
    </source>
</evidence>
<gene>
    <name evidence="1" type="ORF">LPMP_356470</name>
</gene>
<dbReference type="GeneID" id="22579675"/>
<dbReference type="OrthoDB" id="270034at2759"/>
<organism evidence="1 2">
    <name type="scientific">Leishmania panamensis</name>
    <dbReference type="NCBI Taxonomy" id="5679"/>
    <lineage>
        <taxon>Eukaryota</taxon>
        <taxon>Discoba</taxon>
        <taxon>Euglenozoa</taxon>
        <taxon>Kinetoplastea</taxon>
        <taxon>Metakinetoplastina</taxon>
        <taxon>Trypanosomatida</taxon>
        <taxon>Trypanosomatidae</taxon>
        <taxon>Leishmaniinae</taxon>
        <taxon>Leishmania</taxon>
        <taxon>Leishmania guyanensis species complex</taxon>
    </lineage>
</organism>
<dbReference type="KEGG" id="lpan:LPMP_356470"/>
<sequence>MSAPFADNDSSVTLVPFLVALSDYQKKGIGVDMMLKTALNIARLCMLHSSDAQDKKKYFHIADRMVECRMLCNFGRPAMTLRQGLKMFAMKDRMEFWHWVFTCLSFFFRVPEQLSGDLNYLQKVAFHNWSRELFSFFYRFFKSLSLSCSLMMELTHRSALQQALRDAATPQQRLHASLNMRVSNALIVRSLCDMYVYFKWIPSYHPVKTLEYLCGFVSGIVGMWLVWKDTRYVVSPVPVLVTEPTSKFPGKDALKRAVCVLGNQRDGSEGGGSSDEDG</sequence>
<dbReference type="VEuPathDB" id="TriTrypDB:LPMP_356470"/>
<protein>
    <submittedName>
        <fullName evidence="1">Uncharacterized protein</fullName>
    </submittedName>
</protein>
<dbReference type="EMBL" id="CP009404">
    <property type="protein sequence ID" value="AIO02775.1"/>
    <property type="molecule type" value="Genomic_DNA"/>
</dbReference>
<accession>A0A088S544</accession>
<dbReference type="eggNOG" id="ENOG502S3ZJ">
    <property type="taxonomic scope" value="Eukaryota"/>
</dbReference>
<name>A0A088S544_LEIPA</name>
<dbReference type="AlphaFoldDB" id="A0A088S544"/>
<dbReference type="VEuPathDB" id="TriTrypDB:LPAL13_350073700"/>